<dbReference type="Proteomes" id="UP001234178">
    <property type="component" value="Unassembled WGS sequence"/>
</dbReference>
<protein>
    <recommendedName>
        <fullName evidence="3">C2H2-type domain-containing protein</fullName>
    </recommendedName>
</protein>
<dbReference type="EMBL" id="JAOYFB010000036">
    <property type="protein sequence ID" value="KAK4021295.1"/>
    <property type="molecule type" value="Genomic_DNA"/>
</dbReference>
<organism evidence="4 5">
    <name type="scientific">Daphnia magna</name>
    <dbReference type="NCBI Taxonomy" id="35525"/>
    <lineage>
        <taxon>Eukaryota</taxon>
        <taxon>Metazoa</taxon>
        <taxon>Ecdysozoa</taxon>
        <taxon>Arthropoda</taxon>
        <taxon>Crustacea</taxon>
        <taxon>Branchiopoda</taxon>
        <taxon>Diplostraca</taxon>
        <taxon>Cladocera</taxon>
        <taxon>Anomopoda</taxon>
        <taxon>Daphniidae</taxon>
        <taxon>Daphnia</taxon>
    </lineage>
</organism>
<dbReference type="SMART" id="SM00355">
    <property type="entry name" value="ZnF_C2H2"/>
    <property type="match status" value="2"/>
</dbReference>
<evidence type="ECO:0000256" key="2">
    <source>
        <dbReference type="SAM" id="MobiDB-lite"/>
    </source>
</evidence>
<gene>
    <name evidence="4" type="ORF">OUZ56_003214</name>
</gene>
<evidence type="ECO:0000313" key="4">
    <source>
        <dbReference type="EMBL" id="KAK4021295.1"/>
    </source>
</evidence>
<dbReference type="Gene3D" id="3.30.160.60">
    <property type="entry name" value="Classic Zinc Finger"/>
    <property type="match status" value="1"/>
</dbReference>
<dbReference type="PROSITE" id="PS50157">
    <property type="entry name" value="ZINC_FINGER_C2H2_2"/>
    <property type="match status" value="1"/>
</dbReference>
<dbReference type="Pfam" id="PF12756">
    <property type="entry name" value="zf-C2H2_2"/>
    <property type="match status" value="1"/>
</dbReference>
<keyword evidence="5" id="KW-1185">Reference proteome</keyword>
<comment type="caution">
    <text evidence="4">The sequence shown here is derived from an EMBL/GenBank/DDBJ whole genome shotgun (WGS) entry which is preliminary data.</text>
</comment>
<sequence length="191" mass="22431">MVQLNKTAQLTFECRVCLNTYQSKRELNSHLHAAQHLRSLSRATLPENDQHFPSRKRVFLGFSCKVCSHQFETHSELRKHLSDFDHHWTPKRSREMSNQDRNSYKHENNSRRHRHQSSTDVRSDKSLDWPNRDLFDAENERAKSSLSLRSYGSTDLILDTPVTMLEKNARILNDGIYNSRTGKKLQNKLLV</sequence>
<keyword evidence="1" id="KW-0862">Zinc</keyword>
<evidence type="ECO:0000259" key="3">
    <source>
        <dbReference type="PROSITE" id="PS50157"/>
    </source>
</evidence>
<feature type="domain" description="C2H2-type" evidence="3">
    <location>
        <begin position="62"/>
        <end position="92"/>
    </location>
</feature>
<name>A0ABR0A8I2_9CRUS</name>
<reference evidence="4 5" key="1">
    <citation type="journal article" date="2023" name="Nucleic Acids Res.">
        <title>The hologenome of Daphnia magna reveals possible DNA methylation and microbiome-mediated evolution of the host genome.</title>
        <authorList>
            <person name="Chaturvedi A."/>
            <person name="Li X."/>
            <person name="Dhandapani V."/>
            <person name="Marshall H."/>
            <person name="Kissane S."/>
            <person name="Cuenca-Cambronero M."/>
            <person name="Asole G."/>
            <person name="Calvet F."/>
            <person name="Ruiz-Romero M."/>
            <person name="Marangio P."/>
            <person name="Guigo R."/>
            <person name="Rago D."/>
            <person name="Mirbahai L."/>
            <person name="Eastwood N."/>
            <person name="Colbourne J.K."/>
            <person name="Zhou J."/>
            <person name="Mallon E."/>
            <person name="Orsini L."/>
        </authorList>
    </citation>
    <scope>NUCLEOTIDE SEQUENCE [LARGE SCALE GENOMIC DNA]</scope>
    <source>
        <strain evidence="4">LRV0_1</strain>
    </source>
</reference>
<keyword evidence="1" id="KW-0479">Metal-binding</keyword>
<feature type="region of interest" description="Disordered" evidence="2">
    <location>
        <begin position="90"/>
        <end position="125"/>
    </location>
</feature>
<keyword evidence="1" id="KW-0863">Zinc-finger</keyword>
<dbReference type="InterPro" id="IPR041661">
    <property type="entry name" value="ZN622/Rei1/Reh1_Znf-C2H2"/>
</dbReference>
<proteinExistence type="predicted"/>
<accession>A0ABR0A8I2</accession>
<dbReference type="InterPro" id="IPR013087">
    <property type="entry name" value="Znf_C2H2_type"/>
</dbReference>
<evidence type="ECO:0000256" key="1">
    <source>
        <dbReference type="PROSITE-ProRule" id="PRU00042"/>
    </source>
</evidence>
<dbReference type="PROSITE" id="PS00028">
    <property type="entry name" value="ZINC_FINGER_C2H2_1"/>
    <property type="match status" value="2"/>
</dbReference>
<evidence type="ECO:0000313" key="5">
    <source>
        <dbReference type="Proteomes" id="UP001234178"/>
    </source>
</evidence>
<feature type="compositionally biased region" description="Basic and acidic residues" evidence="2">
    <location>
        <begin position="90"/>
        <end position="110"/>
    </location>
</feature>